<evidence type="ECO:0000256" key="7">
    <source>
        <dbReference type="SAM" id="Coils"/>
    </source>
</evidence>
<evidence type="ECO:0000256" key="6">
    <source>
        <dbReference type="ARBA" id="ARBA00022807"/>
    </source>
</evidence>
<dbReference type="InterPro" id="IPR028889">
    <property type="entry name" value="USP"/>
</dbReference>
<evidence type="ECO:0000259" key="9">
    <source>
        <dbReference type="PROSITE" id="PS50235"/>
    </source>
</evidence>
<feature type="coiled-coil region" evidence="7">
    <location>
        <begin position="114"/>
        <end position="148"/>
    </location>
</feature>
<dbReference type="InterPro" id="IPR044635">
    <property type="entry name" value="UBP14-like"/>
</dbReference>
<name>A0ABR3EUR0_9AGAR</name>
<evidence type="ECO:0000256" key="2">
    <source>
        <dbReference type="ARBA" id="ARBA00012759"/>
    </source>
</evidence>
<feature type="compositionally biased region" description="Basic and acidic residues" evidence="8">
    <location>
        <begin position="263"/>
        <end position="275"/>
    </location>
</feature>
<comment type="catalytic activity">
    <reaction evidence="1">
        <text>Thiol-dependent hydrolysis of ester, thioester, amide, peptide and isopeptide bonds formed by the C-terminal Gly of ubiquitin (a 76-residue protein attached to proteins as an intracellular targeting signal).</text>
        <dbReference type="EC" id="3.4.19.12"/>
    </reaction>
</comment>
<dbReference type="Gene3D" id="3.90.70.10">
    <property type="entry name" value="Cysteine proteinases"/>
    <property type="match status" value="1"/>
</dbReference>
<evidence type="ECO:0000256" key="3">
    <source>
        <dbReference type="ARBA" id="ARBA00022670"/>
    </source>
</evidence>
<dbReference type="InterPro" id="IPR001394">
    <property type="entry name" value="Peptidase_C19_UCH"/>
</dbReference>
<proteinExistence type="predicted"/>
<evidence type="ECO:0000313" key="10">
    <source>
        <dbReference type="EMBL" id="KAL0566637.1"/>
    </source>
</evidence>
<keyword evidence="11" id="KW-1185">Reference proteome</keyword>
<accession>A0ABR3EUR0</accession>
<evidence type="ECO:0000256" key="8">
    <source>
        <dbReference type="SAM" id="MobiDB-lite"/>
    </source>
</evidence>
<dbReference type="EC" id="3.4.19.12" evidence="2"/>
<dbReference type="SUPFAM" id="SSF54001">
    <property type="entry name" value="Cysteine proteinases"/>
    <property type="match status" value="1"/>
</dbReference>
<comment type="caution">
    <text evidence="10">The sequence shown here is derived from an EMBL/GenBank/DDBJ whole genome shotgun (WGS) entry which is preliminary data.</text>
</comment>
<dbReference type="Proteomes" id="UP001465976">
    <property type="component" value="Unassembled WGS sequence"/>
</dbReference>
<gene>
    <name evidence="10" type="ORF">V5O48_015367</name>
</gene>
<evidence type="ECO:0000256" key="5">
    <source>
        <dbReference type="ARBA" id="ARBA00022801"/>
    </source>
</evidence>
<keyword evidence="5" id="KW-0378">Hydrolase</keyword>
<feature type="region of interest" description="Disordered" evidence="8">
    <location>
        <begin position="263"/>
        <end position="305"/>
    </location>
</feature>
<dbReference type="PROSITE" id="PS50235">
    <property type="entry name" value="USP_3"/>
    <property type="match status" value="1"/>
</dbReference>
<feature type="domain" description="USP" evidence="9">
    <location>
        <begin position="1"/>
        <end position="221"/>
    </location>
</feature>
<reference evidence="10 11" key="1">
    <citation type="submission" date="2024-02" db="EMBL/GenBank/DDBJ databases">
        <title>A draft genome for the cacao thread blight pathogen Marasmius crinis-equi.</title>
        <authorList>
            <person name="Cohen S.P."/>
            <person name="Baruah I.K."/>
            <person name="Amoako-Attah I."/>
            <person name="Bukari Y."/>
            <person name="Meinhardt L.W."/>
            <person name="Bailey B.A."/>
        </authorList>
    </citation>
    <scope>NUCLEOTIDE SEQUENCE [LARGE SCALE GENOMIC DNA]</scope>
    <source>
        <strain evidence="10 11">GH-76</strain>
    </source>
</reference>
<dbReference type="EMBL" id="JBAHYK010001829">
    <property type="protein sequence ID" value="KAL0566637.1"/>
    <property type="molecule type" value="Genomic_DNA"/>
</dbReference>
<dbReference type="Pfam" id="PF00443">
    <property type="entry name" value="UCH"/>
    <property type="match status" value="1"/>
</dbReference>
<protein>
    <recommendedName>
        <fullName evidence="2">ubiquitinyl hydrolase 1</fullName>
        <ecNumber evidence="2">3.4.19.12</ecNumber>
    </recommendedName>
</protein>
<dbReference type="PANTHER" id="PTHR43982:SF6">
    <property type="entry name" value="UBIQUITIN CARBOXYL-TERMINAL HYDROLASE 2-RELATED"/>
    <property type="match status" value="1"/>
</dbReference>
<keyword evidence="4" id="KW-0833">Ubl conjugation pathway</keyword>
<dbReference type="PANTHER" id="PTHR43982">
    <property type="entry name" value="UBIQUITIN CARBOXYL-TERMINAL HYDROLASE"/>
    <property type="match status" value="1"/>
</dbReference>
<keyword evidence="6" id="KW-0788">Thiol protease</keyword>
<dbReference type="InterPro" id="IPR038765">
    <property type="entry name" value="Papain-like_cys_pep_sf"/>
</dbReference>
<organism evidence="10 11">
    <name type="scientific">Marasmius crinis-equi</name>
    <dbReference type="NCBI Taxonomy" id="585013"/>
    <lineage>
        <taxon>Eukaryota</taxon>
        <taxon>Fungi</taxon>
        <taxon>Dikarya</taxon>
        <taxon>Basidiomycota</taxon>
        <taxon>Agaricomycotina</taxon>
        <taxon>Agaricomycetes</taxon>
        <taxon>Agaricomycetidae</taxon>
        <taxon>Agaricales</taxon>
        <taxon>Marasmiineae</taxon>
        <taxon>Marasmiaceae</taxon>
        <taxon>Marasmius</taxon>
    </lineage>
</organism>
<keyword evidence="7" id="KW-0175">Coiled coil</keyword>
<evidence type="ECO:0000256" key="1">
    <source>
        <dbReference type="ARBA" id="ARBA00000707"/>
    </source>
</evidence>
<sequence>MSHEGILKPPQIIVFTLRKGGAASASSSLDTFVYPKTLYMDQFLLENFQIVNAKRTREAEIRSLLIQLDQRKAELTTHDNRDAIKDLKTSLQYFENVAHVGDSPDRRASVASTAEKLRKVLLGLETAVEKINAEVEKLQNEIKSLFECPELQNHRYDLRVVLMHTGVSGRKQMYSYVQDRNGAWWKTLDHAVTEVTEVDVLTDPTGIHLGAGPYMLIYSRHVPQEQLLQPIQWPRQFVDTTNNNNEHFLKTLSPEMADKFRMAKGNGSEEPRIEDAGQSGNKRVTLSEGGKGSQDVSMMDLNAGN</sequence>
<keyword evidence="3" id="KW-0645">Protease</keyword>
<evidence type="ECO:0000313" key="11">
    <source>
        <dbReference type="Proteomes" id="UP001465976"/>
    </source>
</evidence>
<evidence type="ECO:0000256" key="4">
    <source>
        <dbReference type="ARBA" id="ARBA00022786"/>
    </source>
</evidence>